<keyword evidence="2" id="KW-1185">Reference proteome</keyword>
<dbReference type="InParanoid" id="A0A1Y2DCF3"/>
<protein>
    <submittedName>
        <fullName evidence="1">Uncharacterized protein</fullName>
    </submittedName>
</protein>
<accession>A0A1Y2DCF3</accession>
<dbReference type="GeneID" id="63779321"/>
<dbReference type="RefSeq" id="XP_040710344.1">
    <property type="nucleotide sequence ID" value="XM_040863109.1"/>
</dbReference>
<evidence type="ECO:0000313" key="1">
    <source>
        <dbReference type="EMBL" id="ORY56877.1"/>
    </source>
</evidence>
<organism evidence="1 2">
    <name type="scientific">Pseudomassariella vexata</name>
    <dbReference type="NCBI Taxonomy" id="1141098"/>
    <lineage>
        <taxon>Eukaryota</taxon>
        <taxon>Fungi</taxon>
        <taxon>Dikarya</taxon>
        <taxon>Ascomycota</taxon>
        <taxon>Pezizomycotina</taxon>
        <taxon>Sordariomycetes</taxon>
        <taxon>Xylariomycetidae</taxon>
        <taxon>Amphisphaeriales</taxon>
        <taxon>Pseudomassariaceae</taxon>
        <taxon>Pseudomassariella</taxon>
    </lineage>
</organism>
<evidence type="ECO:0000313" key="2">
    <source>
        <dbReference type="Proteomes" id="UP000193689"/>
    </source>
</evidence>
<sequence length="274" mass="29154">MRIGYTTPLNITSQQHQVSSLAFNIITTHYHQSKKPPVAINTITSEAMHFTQKANFAVLAAAITAFAAPTEPKTITQAVGSTTATQWKTITRARMAATQADVTKPQTCLSFASSTCTEHDHPMPLAAPRTPETTTVTRDSAYTMQDVTPTDTASTAWNTWTTSDGQTWSMTSCTNSVQPTRTTNADGGIHTTTTYLITTKTTPTATATSTPAKPHGIDHLDGLCNDAGGACVSKWKDMSLSFFCTSGSHCSAPNSPCTIDGNGDGEVQTEVHCT</sequence>
<gene>
    <name evidence="1" type="ORF">BCR38DRAFT_478524</name>
</gene>
<dbReference type="Proteomes" id="UP000193689">
    <property type="component" value="Unassembled WGS sequence"/>
</dbReference>
<dbReference type="EMBL" id="MCFJ01000021">
    <property type="protein sequence ID" value="ORY56877.1"/>
    <property type="molecule type" value="Genomic_DNA"/>
</dbReference>
<proteinExistence type="predicted"/>
<name>A0A1Y2DCF3_9PEZI</name>
<comment type="caution">
    <text evidence="1">The sequence shown here is derived from an EMBL/GenBank/DDBJ whole genome shotgun (WGS) entry which is preliminary data.</text>
</comment>
<reference evidence="1 2" key="1">
    <citation type="submission" date="2016-07" db="EMBL/GenBank/DDBJ databases">
        <title>Pervasive Adenine N6-methylation of Active Genes in Fungi.</title>
        <authorList>
            <consortium name="DOE Joint Genome Institute"/>
            <person name="Mondo S.J."/>
            <person name="Dannebaum R.O."/>
            <person name="Kuo R.C."/>
            <person name="Labutti K."/>
            <person name="Haridas S."/>
            <person name="Kuo A."/>
            <person name="Salamov A."/>
            <person name="Ahrendt S.R."/>
            <person name="Lipzen A."/>
            <person name="Sullivan W."/>
            <person name="Andreopoulos W.B."/>
            <person name="Clum A."/>
            <person name="Lindquist E."/>
            <person name="Daum C."/>
            <person name="Ramamoorthy G.K."/>
            <person name="Gryganskyi A."/>
            <person name="Culley D."/>
            <person name="Magnuson J.K."/>
            <person name="James T.Y."/>
            <person name="O'Malley M.A."/>
            <person name="Stajich J.E."/>
            <person name="Spatafora J.W."/>
            <person name="Visel A."/>
            <person name="Grigoriev I.V."/>
        </authorList>
    </citation>
    <scope>NUCLEOTIDE SEQUENCE [LARGE SCALE GENOMIC DNA]</scope>
    <source>
        <strain evidence="1 2">CBS 129021</strain>
    </source>
</reference>
<dbReference type="AlphaFoldDB" id="A0A1Y2DCF3"/>